<evidence type="ECO:0000313" key="2">
    <source>
        <dbReference type="Proteomes" id="UP000241229"/>
    </source>
</evidence>
<name>A0A2P7SLU9_9HYPH</name>
<comment type="caution">
    <text evidence="1">The sequence shown here is derived from an EMBL/GenBank/DDBJ whole genome shotgun (WGS) entry which is preliminary data.</text>
</comment>
<protein>
    <recommendedName>
        <fullName evidence="3">Type II secretion system protein GspC N-terminal domain-containing protein</fullName>
    </recommendedName>
</protein>
<organism evidence="1 2">
    <name type="scientific">Kumtagia ephedrae</name>
    <dbReference type="NCBI Taxonomy" id="2116701"/>
    <lineage>
        <taxon>Bacteria</taxon>
        <taxon>Pseudomonadati</taxon>
        <taxon>Pseudomonadota</taxon>
        <taxon>Alphaproteobacteria</taxon>
        <taxon>Hyphomicrobiales</taxon>
        <taxon>Phyllobacteriaceae</taxon>
        <taxon>Kumtagia</taxon>
    </lineage>
</organism>
<evidence type="ECO:0008006" key="3">
    <source>
        <dbReference type="Google" id="ProtNLM"/>
    </source>
</evidence>
<dbReference type="Gene3D" id="2.30.30.830">
    <property type="match status" value="1"/>
</dbReference>
<sequence length="184" mass="19906">MIRTPVSLALVAASAAMAFLNIHWWRTPPDLSPIEPNNAVNLSYPQVADGDADQPDRELALAPVESLLRPLFHAMRRPFVPPPVEPVEEEFVEEPPPPLEIEPESVVAETMPDLRLAGISLTSDRSRALIGPAKGGDFRWYGRGEEVSGWTVVSITRAAVTLESGGRNLTVSLYSAAPASSVTE</sequence>
<gene>
    <name evidence="1" type="ORF">C7I84_07470</name>
</gene>
<reference evidence="1 2" key="1">
    <citation type="submission" date="2018-03" db="EMBL/GenBank/DDBJ databases">
        <title>The draft genome of Mesorhizobium sp. 6GN-30.</title>
        <authorList>
            <person name="Liu L."/>
            <person name="Li L."/>
            <person name="Wang T."/>
            <person name="Zhang X."/>
            <person name="Liang L."/>
        </authorList>
    </citation>
    <scope>NUCLEOTIDE SEQUENCE [LARGE SCALE GENOMIC DNA]</scope>
    <source>
        <strain evidence="1 2">6GN30</strain>
    </source>
</reference>
<dbReference type="AlphaFoldDB" id="A0A2P7SLU9"/>
<keyword evidence="2" id="KW-1185">Reference proteome</keyword>
<dbReference type="RefSeq" id="WP_106771516.1">
    <property type="nucleotide sequence ID" value="NZ_PXYK01000005.1"/>
</dbReference>
<dbReference type="Proteomes" id="UP000241229">
    <property type="component" value="Unassembled WGS sequence"/>
</dbReference>
<dbReference type="EMBL" id="PXYK01000005">
    <property type="protein sequence ID" value="PSJ63454.1"/>
    <property type="molecule type" value="Genomic_DNA"/>
</dbReference>
<proteinExistence type="predicted"/>
<accession>A0A2P7SLU9</accession>
<evidence type="ECO:0000313" key="1">
    <source>
        <dbReference type="EMBL" id="PSJ63454.1"/>
    </source>
</evidence>
<dbReference type="OrthoDB" id="8086551at2"/>